<accession>A0A923LJW4</accession>
<keyword evidence="8" id="KW-1185">Reference proteome</keyword>
<dbReference type="RefSeq" id="WP_186876262.1">
    <property type="nucleotide sequence ID" value="NZ_JACOPF010000002.1"/>
</dbReference>
<protein>
    <submittedName>
        <fullName evidence="7">HpcH/HpaI aldolase/citrate lyase family protein</fullName>
    </submittedName>
</protein>
<feature type="binding site" evidence="5">
    <location>
        <position position="127"/>
    </location>
    <ligand>
        <name>Mg(2+)</name>
        <dbReference type="ChEBI" id="CHEBI:18420"/>
    </ligand>
</feature>
<evidence type="ECO:0000256" key="4">
    <source>
        <dbReference type="PIRSR" id="PIRSR015582-1"/>
    </source>
</evidence>
<reference evidence="7" key="1">
    <citation type="submission" date="2020-08" db="EMBL/GenBank/DDBJ databases">
        <title>Genome public.</title>
        <authorList>
            <person name="Liu C."/>
            <person name="Sun Q."/>
        </authorList>
    </citation>
    <scope>NUCLEOTIDE SEQUENCE</scope>
    <source>
        <strain evidence="7">NSJ-55</strain>
    </source>
</reference>
<proteinExistence type="predicted"/>
<gene>
    <name evidence="7" type="ORF">H8S37_11775</name>
</gene>
<dbReference type="Pfam" id="PF03328">
    <property type="entry name" value="HpcH_HpaI"/>
    <property type="match status" value="1"/>
</dbReference>
<dbReference type="GO" id="GO:0000287">
    <property type="term" value="F:magnesium ion binding"/>
    <property type="evidence" value="ECO:0007669"/>
    <property type="project" value="TreeGrafter"/>
</dbReference>
<dbReference type="SUPFAM" id="SSF51621">
    <property type="entry name" value="Phosphoenolpyruvate/pyruvate domain"/>
    <property type="match status" value="1"/>
</dbReference>
<keyword evidence="2 5" id="KW-0479">Metal-binding</keyword>
<dbReference type="InterPro" id="IPR011206">
    <property type="entry name" value="Citrate_lyase_beta/mcl1/mcl2"/>
</dbReference>
<evidence type="ECO:0000256" key="2">
    <source>
        <dbReference type="ARBA" id="ARBA00022723"/>
    </source>
</evidence>
<dbReference type="PANTHER" id="PTHR32308">
    <property type="entry name" value="LYASE BETA SUBUNIT, PUTATIVE (AFU_ORTHOLOGUE AFUA_4G13030)-RELATED"/>
    <property type="match status" value="1"/>
</dbReference>
<dbReference type="InterPro" id="IPR005000">
    <property type="entry name" value="Aldolase/citrate-lyase_domain"/>
</dbReference>
<evidence type="ECO:0000313" key="8">
    <source>
        <dbReference type="Proteomes" id="UP000652477"/>
    </source>
</evidence>
<dbReference type="AlphaFoldDB" id="A0A923LJW4"/>
<evidence type="ECO:0000256" key="3">
    <source>
        <dbReference type="ARBA" id="ARBA00022842"/>
    </source>
</evidence>
<organism evidence="7 8">
    <name type="scientific">Mediterraneibacter hominis</name>
    <dbReference type="NCBI Taxonomy" id="2763054"/>
    <lineage>
        <taxon>Bacteria</taxon>
        <taxon>Bacillati</taxon>
        <taxon>Bacillota</taxon>
        <taxon>Clostridia</taxon>
        <taxon>Lachnospirales</taxon>
        <taxon>Lachnospiraceae</taxon>
        <taxon>Mediterraneibacter</taxon>
    </lineage>
</organism>
<keyword evidence="7" id="KW-0456">Lyase</keyword>
<feature type="binding site" evidence="4">
    <location>
        <position position="64"/>
    </location>
    <ligand>
        <name>substrate</name>
    </ligand>
</feature>
<dbReference type="GO" id="GO:0016829">
    <property type="term" value="F:lyase activity"/>
    <property type="evidence" value="ECO:0007669"/>
    <property type="project" value="UniProtKB-KW"/>
</dbReference>
<dbReference type="PIRSF" id="PIRSF015582">
    <property type="entry name" value="Cit_lyase_B"/>
    <property type="match status" value="1"/>
</dbReference>
<dbReference type="Gene3D" id="3.20.20.60">
    <property type="entry name" value="Phosphoenolpyruvate-binding domains"/>
    <property type="match status" value="1"/>
</dbReference>
<evidence type="ECO:0000259" key="6">
    <source>
        <dbReference type="Pfam" id="PF03328"/>
    </source>
</evidence>
<dbReference type="EMBL" id="JACOPF010000002">
    <property type="protein sequence ID" value="MBC5689599.1"/>
    <property type="molecule type" value="Genomic_DNA"/>
</dbReference>
<dbReference type="GO" id="GO:0006107">
    <property type="term" value="P:oxaloacetate metabolic process"/>
    <property type="evidence" value="ECO:0007669"/>
    <property type="project" value="TreeGrafter"/>
</dbReference>
<sequence length="289" mass="31907">MRRTMLFLPGNSPKMITNGGVLGADSIIFDLEDAVAPSEKDAARVLVREALKNIDFNGCEIIVRINSLDTPFWKEDLEEIIPLKPDVIMPTKVNDATYICELDKEISRIEENKYMHRGSTKLIPLIETAKGIENSYKIALASKRIEALYLGAEDLTADFGCSRTKEGKEIDYARGRLLCAARAAGIDAYDTPFTDIEDLKGLEKDSYYAKGMGYTGKAVIHPSHVEIVNKIFSPTEKEILYAQEILKAIEDGKKAGKGAVSLHGKMIDAPIVERAKRTLSVAEKIRGGV</sequence>
<feature type="binding site" evidence="4">
    <location>
        <position position="127"/>
    </location>
    <ligand>
        <name>substrate</name>
    </ligand>
</feature>
<feature type="binding site" evidence="5">
    <location>
        <position position="154"/>
    </location>
    <ligand>
        <name>Mg(2+)</name>
        <dbReference type="ChEBI" id="CHEBI:18420"/>
    </ligand>
</feature>
<evidence type="ECO:0000256" key="1">
    <source>
        <dbReference type="ARBA" id="ARBA00001946"/>
    </source>
</evidence>
<dbReference type="InterPro" id="IPR040442">
    <property type="entry name" value="Pyrv_kinase-like_dom_sf"/>
</dbReference>
<comment type="caution">
    <text evidence="7">The sequence shown here is derived from an EMBL/GenBank/DDBJ whole genome shotgun (WGS) entry which is preliminary data.</text>
</comment>
<comment type="cofactor">
    <cofactor evidence="1">
        <name>Mg(2+)</name>
        <dbReference type="ChEBI" id="CHEBI:18420"/>
    </cofactor>
</comment>
<dbReference type="PANTHER" id="PTHR32308:SF0">
    <property type="entry name" value="HPCH_HPAI ALDOLASE_CITRATE LYASE DOMAIN-CONTAINING PROTEIN"/>
    <property type="match status" value="1"/>
</dbReference>
<evidence type="ECO:0000256" key="5">
    <source>
        <dbReference type="PIRSR" id="PIRSR015582-2"/>
    </source>
</evidence>
<dbReference type="Proteomes" id="UP000652477">
    <property type="component" value="Unassembled WGS sequence"/>
</dbReference>
<feature type="domain" description="HpcH/HpaI aldolase/citrate lyase" evidence="6">
    <location>
        <begin position="3"/>
        <end position="222"/>
    </location>
</feature>
<keyword evidence="3 5" id="KW-0460">Magnesium</keyword>
<name>A0A923LJW4_9FIRM</name>
<evidence type="ECO:0000313" key="7">
    <source>
        <dbReference type="EMBL" id="MBC5689599.1"/>
    </source>
</evidence>
<dbReference type="InterPro" id="IPR015813">
    <property type="entry name" value="Pyrv/PenolPyrv_kinase-like_dom"/>
</dbReference>